<keyword evidence="4 9" id="KW-0812">Transmembrane</keyword>
<evidence type="ECO:0000256" key="7">
    <source>
        <dbReference type="ARBA" id="ARBA00023128"/>
    </source>
</evidence>
<accession>A0A8S1DZE7</accession>
<protein>
    <recommendedName>
        <fullName evidence="3">Transmembrane protein 186</fullName>
    </recommendedName>
</protein>
<organism evidence="10 11">
    <name type="scientific">Caenorhabditis bovis</name>
    <dbReference type="NCBI Taxonomy" id="2654633"/>
    <lineage>
        <taxon>Eukaryota</taxon>
        <taxon>Metazoa</taxon>
        <taxon>Ecdysozoa</taxon>
        <taxon>Nematoda</taxon>
        <taxon>Chromadorea</taxon>
        <taxon>Rhabditida</taxon>
        <taxon>Rhabditina</taxon>
        <taxon>Rhabditomorpha</taxon>
        <taxon>Rhabditoidea</taxon>
        <taxon>Rhabditidae</taxon>
        <taxon>Peloderinae</taxon>
        <taxon>Caenorhabditis</taxon>
    </lineage>
</organism>
<evidence type="ECO:0000256" key="9">
    <source>
        <dbReference type="SAM" id="Phobius"/>
    </source>
</evidence>
<comment type="subcellular location">
    <subcellularLocation>
        <location evidence="1">Mitochondrion inner membrane</location>
        <topology evidence="1">Multi-pass membrane protein</topology>
    </subcellularLocation>
</comment>
<evidence type="ECO:0000256" key="5">
    <source>
        <dbReference type="ARBA" id="ARBA00022792"/>
    </source>
</evidence>
<keyword evidence="8 9" id="KW-0472">Membrane</keyword>
<sequence>MEHRELLEALQDEKWYPVYRYPGIRFAVLLARAKLVQTIASVLYLPYSTYQFLHGIIDSQWYYTVATLAFIAPLMLIIFSRYLNRLIGVIAMNETNDFVRVGYLTFWGSRKNMYIDIDDVIAFSEISAKEDKVVKFMWYGGSKHLYLPIKHAEIVDEERAKLLFGDIGMFDNYKRG</sequence>
<evidence type="ECO:0000256" key="2">
    <source>
        <dbReference type="ARBA" id="ARBA00007020"/>
    </source>
</evidence>
<reference evidence="10 11" key="1">
    <citation type="submission" date="2020-04" db="EMBL/GenBank/DDBJ databases">
        <authorList>
            <person name="Laetsch R D."/>
            <person name="Stevens L."/>
            <person name="Kumar S."/>
            <person name="Blaxter L. M."/>
        </authorList>
    </citation>
    <scope>NUCLEOTIDE SEQUENCE [LARGE SCALE GENOMIC DNA]</scope>
</reference>
<proteinExistence type="inferred from homology"/>
<comment type="similarity">
    <text evidence="2">Belongs to the TMEM186 family.</text>
</comment>
<evidence type="ECO:0000313" key="11">
    <source>
        <dbReference type="Proteomes" id="UP000494206"/>
    </source>
</evidence>
<keyword evidence="6 9" id="KW-1133">Transmembrane helix</keyword>
<dbReference type="AlphaFoldDB" id="A0A8S1DZE7"/>
<name>A0A8S1DZE7_9PELO</name>
<comment type="caution">
    <text evidence="10">The sequence shown here is derived from an EMBL/GenBank/DDBJ whole genome shotgun (WGS) entry which is preliminary data.</text>
</comment>
<evidence type="ECO:0000256" key="3">
    <source>
        <dbReference type="ARBA" id="ARBA00014604"/>
    </source>
</evidence>
<dbReference type="InterPro" id="IPR026571">
    <property type="entry name" value="Tmem186"/>
</dbReference>
<dbReference type="PANTHER" id="PTHR13603:SF1">
    <property type="entry name" value="TRANSMEMBRANE PROTEIN 186"/>
    <property type="match status" value="1"/>
</dbReference>
<evidence type="ECO:0000256" key="6">
    <source>
        <dbReference type="ARBA" id="ARBA00022989"/>
    </source>
</evidence>
<evidence type="ECO:0000313" key="10">
    <source>
        <dbReference type="EMBL" id="CAB3396743.1"/>
    </source>
</evidence>
<evidence type="ECO:0000256" key="4">
    <source>
        <dbReference type="ARBA" id="ARBA00022692"/>
    </source>
</evidence>
<dbReference type="OrthoDB" id="6147888at2759"/>
<keyword evidence="5" id="KW-0999">Mitochondrion inner membrane</keyword>
<feature type="transmembrane region" description="Helical" evidence="9">
    <location>
        <begin position="61"/>
        <end position="83"/>
    </location>
</feature>
<gene>
    <name evidence="10" type="ORF">CBOVIS_LOCUS256</name>
</gene>
<dbReference type="PANTHER" id="PTHR13603">
    <property type="entry name" value="TRANSMEMBRANE PROTEIN 186"/>
    <property type="match status" value="1"/>
</dbReference>
<evidence type="ECO:0000256" key="1">
    <source>
        <dbReference type="ARBA" id="ARBA00004448"/>
    </source>
</evidence>
<dbReference type="GO" id="GO:0005743">
    <property type="term" value="C:mitochondrial inner membrane"/>
    <property type="evidence" value="ECO:0007669"/>
    <property type="project" value="UniProtKB-SubCell"/>
</dbReference>
<keyword evidence="11" id="KW-1185">Reference proteome</keyword>
<evidence type="ECO:0000256" key="8">
    <source>
        <dbReference type="ARBA" id="ARBA00023136"/>
    </source>
</evidence>
<keyword evidence="7" id="KW-0496">Mitochondrion</keyword>
<dbReference type="EMBL" id="CADEPM010000001">
    <property type="protein sequence ID" value="CAB3396743.1"/>
    <property type="molecule type" value="Genomic_DNA"/>
</dbReference>
<dbReference type="Proteomes" id="UP000494206">
    <property type="component" value="Unassembled WGS sequence"/>
</dbReference>